<proteinExistence type="predicted"/>
<keyword evidence="1" id="KW-0472">Membrane</keyword>
<dbReference type="WBParaSite" id="SCUD_0000526001-mRNA-1">
    <property type="protein sequence ID" value="SCUD_0000526001-mRNA-1"/>
    <property type="gene ID" value="SCUD_0000526001"/>
</dbReference>
<organism evidence="2">
    <name type="scientific">Schistosoma curassoni</name>
    <dbReference type="NCBI Taxonomy" id="6186"/>
    <lineage>
        <taxon>Eukaryota</taxon>
        <taxon>Metazoa</taxon>
        <taxon>Spiralia</taxon>
        <taxon>Lophotrochozoa</taxon>
        <taxon>Platyhelminthes</taxon>
        <taxon>Trematoda</taxon>
        <taxon>Digenea</taxon>
        <taxon>Strigeidida</taxon>
        <taxon>Schistosomatoidea</taxon>
        <taxon>Schistosomatidae</taxon>
        <taxon>Schistosoma</taxon>
    </lineage>
</organism>
<accession>A0A183JRC1</accession>
<evidence type="ECO:0000313" key="2">
    <source>
        <dbReference type="WBParaSite" id="SCUD_0000526001-mRNA-1"/>
    </source>
</evidence>
<dbReference type="AlphaFoldDB" id="A0A183JRC1"/>
<keyword evidence="1" id="KW-1133">Transmembrane helix</keyword>
<protein>
    <submittedName>
        <fullName evidence="2">Secreted protein</fullName>
    </submittedName>
</protein>
<evidence type="ECO:0000256" key="1">
    <source>
        <dbReference type="SAM" id="Phobius"/>
    </source>
</evidence>
<name>A0A183JRC1_9TREM</name>
<feature type="transmembrane region" description="Helical" evidence="1">
    <location>
        <begin position="12"/>
        <end position="33"/>
    </location>
</feature>
<keyword evidence="1" id="KW-0812">Transmembrane</keyword>
<reference evidence="2" key="1">
    <citation type="submission" date="2016-06" db="UniProtKB">
        <authorList>
            <consortium name="WormBaseParasite"/>
        </authorList>
    </citation>
    <scope>IDENTIFICATION</scope>
</reference>
<sequence>MVVSVVTNEGEVVLFAVALIPLNVFSCDTGQIFVSFDTLIFLISGKFRSSFSCFIIVVFK</sequence>